<comment type="caution">
    <text evidence="1">The sequence shown here is derived from an EMBL/GenBank/DDBJ whole genome shotgun (WGS) entry which is preliminary data.</text>
</comment>
<protein>
    <submittedName>
        <fullName evidence="1">Uncharacterized protein</fullName>
    </submittedName>
</protein>
<organism evidence="1 2">
    <name type="scientific">Brevibacterium epidermidis</name>
    <dbReference type="NCBI Taxonomy" id="1698"/>
    <lineage>
        <taxon>Bacteria</taxon>
        <taxon>Bacillati</taxon>
        <taxon>Actinomycetota</taxon>
        <taxon>Actinomycetes</taxon>
        <taxon>Micrococcales</taxon>
        <taxon>Brevibacteriaceae</taxon>
        <taxon>Brevibacterium</taxon>
    </lineage>
</organism>
<name>A0ABV4ENB2_BREEP</name>
<keyword evidence="2" id="KW-1185">Reference proteome</keyword>
<evidence type="ECO:0000313" key="1">
    <source>
        <dbReference type="EMBL" id="MEY9260043.1"/>
    </source>
</evidence>
<evidence type="ECO:0000313" key="2">
    <source>
        <dbReference type="Proteomes" id="UP001565435"/>
    </source>
</evidence>
<dbReference type="Proteomes" id="UP001565435">
    <property type="component" value="Unassembled WGS sequence"/>
</dbReference>
<gene>
    <name evidence="1" type="ORF">ABH903_003081</name>
</gene>
<reference evidence="1 2" key="1">
    <citation type="submission" date="2024-07" db="EMBL/GenBank/DDBJ databases">
        <title>Mealworm larvae gut microbial communities from Newark, Delaware, USA.</title>
        <authorList>
            <person name="Blenner M."/>
        </authorList>
    </citation>
    <scope>NUCLEOTIDE SEQUENCE [LARGE SCALE GENOMIC DNA]</scope>
    <source>
        <strain evidence="1 2">UD i117</strain>
    </source>
</reference>
<dbReference type="RefSeq" id="WP_370036983.1">
    <property type="nucleotide sequence ID" value="NZ_JBGBYS010000022.1"/>
</dbReference>
<sequence length="94" mass="10603">MTELSLWLVPISQIFSMFSVASECCPAEYPLNPERIEKGELAVTREPVRRSSVSFGVEQPPRRNRQYRGDAAIVLILDNEGTMSGHLLKIARSR</sequence>
<accession>A0ABV4ENB2</accession>
<dbReference type="EMBL" id="JBGBYS010000022">
    <property type="protein sequence ID" value="MEY9260043.1"/>
    <property type="molecule type" value="Genomic_DNA"/>
</dbReference>
<proteinExistence type="predicted"/>